<organism evidence="8 9">
    <name type="scientific">Zostera marina</name>
    <name type="common">Eelgrass</name>
    <dbReference type="NCBI Taxonomy" id="29655"/>
    <lineage>
        <taxon>Eukaryota</taxon>
        <taxon>Viridiplantae</taxon>
        <taxon>Streptophyta</taxon>
        <taxon>Embryophyta</taxon>
        <taxon>Tracheophyta</taxon>
        <taxon>Spermatophyta</taxon>
        <taxon>Magnoliopsida</taxon>
        <taxon>Liliopsida</taxon>
        <taxon>Zosteraceae</taxon>
        <taxon>Zostera</taxon>
    </lineage>
</organism>
<dbReference type="GO" id="GO:0005576">
    <property type="term" value="C:extracellular region"/>
    <property type="evidence" value="ECO:0007669"/>
    <property type="project" value="UniProtKB-SubCell"/>
</dbReference>
<gene>
    <name evidence="8" type="ORF">ZOSMA_256G00050</name>
</gene>
<keyword evidence="6" id="KW-0217">Developmental protein</keyword>
<dbReference type="Proteomes" id="UP000036987">
    <property type="component" value="Unassembled WGS sequence"/>
</dbReference>
<keyword evidence="3 6" id="KW-0964">Secreted</keyword>
<sequence>MKTTTPSSLTCLLLLLLFSLLFLITPPINAVRLHKVLTFSLFFFFFFLSSWNSACCSSRPWQKQSVVDRKRVAARAMIGSSPPRCINHNKRCSSCRHCEAVQVPVLPENKNGVDRYLFPKRINYRGESGDDGYDSNYKPMGWMCKCGDLLFIP</sequence>
<keyword evidence="7" id="KW-0812">Transmembrane</keyword>
<evidence type="ECO:0000256" key="6">
    <source>
        <dbReference type="RuleBase" id="RU367102"/>
    </source>
</evidence>
<protein>
    <recommendedName>
        <fullName evidence="6">Epidermal patterning factor-like protein</fullName>
    </recommendedName>
</protein>
<keyword evidence="7" id="KW-0472">Membrane</keyword>
<keyword evidence="5" id="KW-1015">Disulfide bond</keyword>
<name>A0A0K9PFV0_ZOSMR</name>
<evidence type="ECO:0000256" key="5">
    <source>
        <dbReference type="ARBA" id="ARBA00023157"/>
    </source>
</evidence>
<dbReference type="GO" id="GO:0010052">
    <property type="term" value="P:guard cell differentiation"/>
    <property type="evidence" value="ECO:0000318"/>
    <property type="project" value="GO_Central"/>
</dbReference>
<evidence type="ECO:0000256" key="7">
    <source>
        <dbReference type="SAM" id="Phobius"/>
    </source>
</evidence>
<feature type="transmembrane region" description="Helical" evidence="7">
    <location>
        <begin position="40"/>
        <end position="61"/>
    </location>
</feature>
<comment type="similarity">
    <text evidence="2 6">Belongs to the plant cysteine rich small secretory peptide family. Epidermal patterning factor subfamily.</text>
</comment>
<keyword evidence="9" id="KW-1185">Reference proteome</keyword>
<evidence type="ECO:0000256" key="4">
    <source>
        <dbReference type="ARBA" id="ARBA00022729"/>
    </source>
</evidence>
<dbReference type="EMBL" id="LFYR01000880">
    <property type="protein sequence ID" value="KMZ67849.1"/>
    <property type="molecule type" value="Genomic_DNA"/>
</dbReference>
<dbReference type="AlphaFoldDB" id="A0A0K9PFV0"/>
<keyword evidence="7" id="KW-1133">Transmembrane helix</keyword>
<dbReference type="OMA" id="PPRCINH"/>
<evidence type="ECO:0000256" key="3">
    <source>
        <dbReference type="ARBA" id="ARBA00022525"/>
    </source>
</evidence>
<dbReference type="InterPro" id="IPR039455">
    <property type="entry name" value="EPFL"/>
</dbReference>
<keyword evidence="4" id="KW-0732">Signal</keyword>
<dbReference type="PANTHER" id="PTHR33109">
    <property type="entry name" value="EPIDERMAL PATTERNING FACTOR-LIKE PROTEIN 4"/>
    <property type="match status" value="1"/>
</dbReference>
<comment type="caution">
    <text evidence="8">The sequence shown here is derived from an EMBL/GenBank/DDBJ whole genome shotgun (WGS) entry which is preliminary data.</text>
</comment>
<dbReference type="OrthoDB" id="614712at2759"/>
<dbReference type="PANTHER" id="PTHR33109:SF3">
    <property type="entry name" value="EPIDERMAL PATTERNING FACTOR-LIKE PROTEIN"/>
    <property type="match status" value="1"/>
</dbReference>
<dbReference type="Pfam" id="PF17181">
    <property type="entry name" value="EPF"/>
    <property type="match status" value="1"/>
</dbReference>
<evidence type="ECO:0000313" key="9">
    <source>
        <dbReference type="Proteomes" id="UP000036987"/>
    </source>
</evidence>
<evidence type="ECO:0000256" key="2">
    <source>
        <dbReference type="ARBA" id="ARBA00008127"/>
    </source>
</evidence>
<comment type="subcellular location">
    <subcellularLocation>
        <location evidence="1 6">Secreted</location>
    </subcellularLocation>
</comment>
<comment type="function">
    <text evidence="6">Controls stomatal patterning.</text>
</comment>
<reference evidence="9" key="1">
    <citation type="journal article" date="2016" name="Nature">
        <title>The genome of the seagrass Zostera marina reveals angiosperm adaptation to the sea.</title>
        <authorList>
            <person name="Olsen J.L."/>
            <person name="Rouze P."/>
            <person name="Verhelst B."/>
            <person name="Lin Y.-C."/>
            <person name="Bayer T."/>
            <person name="Collen J."/>
            <person name="Dattolo E."/>
            <person name="De Paoli E."/>
            <person name="Dittami S."/>
            <person name="Maumus F."/>
            <person name="Michel G."/>
            <person name="Kersting A."/>
            <person name="Lauritano C."/>
            <person name="Lohaus R."/>
            <person name="Toepel M."/>
            <person name="Tonon T."/>
            <person name="Vanneste K."/>
            <person name="Amirebrahimi M."/>
            <person name="Brakel J."/>
            <person name="Bostroem C."/>
            <person name="Chovatia M."/>
            <person name="Grimwood J."/>
            <person name="Jenkins J.W."/>
            <person name="Jueterbock A."/>
            <person name="Mraz A."/>
            <person name="Stam W.T."/>
            <person name="Tice H."/>
            <person name="Bornberg-Bauer E."/>
            <person name="Green P.J."/>
            <person name="Pearson G.A."/>
            <person name="Procaccini G."/>
            <person name="Duarte C.M."/>
            <person name="Schmutz J."/>
            <person name="Reusch T.B.H."/>
            <person name="Van de Peer Y."/>
        </authorList>
    </citation>
    <scope>NUCLEOTIDE SEQUENCE [LARGE SCALE GENOMIC DNA]</scope>
    <source>
        <strain evidence="9">cv. Finnish</strain>
    </source>
</reference>
<proteinExistence type="inferred from homology"/>
<evidence type="ECO:0000313" key="8">
    <source>
        <dbReference type="EMBL" id="KMZ67849.1"/>
    </source>
</evidence>
<accession>A0A0K9PFV0</accession>
<evidence type="ECO:0000256" key="1">
    <source>
        <dbReference type="ARBA" id="ARBA00004613"/>
    </source>
</evidence>